<comment type="caution">
    <text evidence="3">The sequence shown here is derived from an EMBL/GenBank/DDBJ whole genome shotgun (WGS) entry which is preliminary data.</text>
</comment>
<feature type="region of interest" description="Disordered" evidence="1">
    <location>
        <begin position="279"/>
        <end position="402"/>
    </location>
</feature>
<gene>
    <name evidence="3" type="ORF">SCUCBS95973_007196</name>
</gene>
<evidence type="ECO:0000256" key="1">
    <source>
        <dbReference type="SAM" id="MobiDB-lite"/>
    </source>
</evidence>
<feature type="compositionally biased region" description="Basic and acidic residues" evidence="1">
    <location>
        <begin position="279"/>
        <end position="288"/>
    </location>
</feature>
<name>A0ABP0CD39_9PEZI</name>
<dbReference type="Proteomes" id="UP001642405">
    <property type="component" value="Unassembled WGS sequence"/>
</dbReference>
<evidence type="ECO:0000313" key="4">
    <source>
        <dbReference type="Proteomes" id="UP001642405"/>
    </source>
</evidence>
<feature type="compositionally biased region" description="Acidic residues" evidence="1">
    <location>
        <begin position="346"/>
        <end position="356"/>
    </location>
</feature>
<feature type="compositionally biased region" description="Low complexity" evidence="1">
    <location>
        <begin position="147"/>
        <end position="158"/>
    </location>
</feature>
<feature type="region of interest" description="Disordered" evidence="1">
    <location>
        <begin position="26"/>
        <end position="163"/>
    </location>
</feature>
<feature type="compositionally biased region" description="Basic and acidic residues" evidence="1">
    <location>
        <begin position="382"/>
        <end position="395"/>
    </location>
</feature>
<dbReference type="InterPro" id="IPR019339">
    <property type="entry name" value="CIR_N_dom"/>
</dbReference>
<feature type="compositionally biased region" description="Basic and acidic residues" evidence="1">
    <location>
        <begin position="298"/>
        <end position="322"/>
    </location>
</feature>
<feature type="compositionally biased region" description="Basic and acidic residues" evidence="1">
    <location>
        <begin position="26"/>
        <end position="52"/>
    </location>
</feature>
<evidence type="ECO:0000259" key="2">
    <source>
        <dbReference type="SMART" id="SM01083"/>
    </source>
</evidence>
<feature type="domain" description="CBF1-interacting co-repressor CIR N-terminal" evidence="2">
    <location>
        <begin position="10"/>
        <end position="44"/>
    </location>
</feature>
<dbReference type="SMART" id="SM01083">
    <property type="entry name" value="Cir_N"/>
    <property type="match status" value="1"/>
</dbReference>
<reference evidence="3 4" key="1">
    <citation type="submission" date="2024-01" db="EMBL/GenBank/DDBJ databases">
        <authorList>
            <person name="Allen C."/>
            <person name="Tagirdzhanova G."/>
        </authorList>
    </citation>
    <scope>NUCLEOTIDE SEQUENCE [LARGE SCALE GENOMIC DNA]</scope>
</reference>
<sequence>MARKLLGKKSWHVYNADNIARVRRDEAEARAREAEDERQQRAAESAQREAILRGEAIQNANDTTPEHAKWRDAAHALGDEGDEERTMTATAATTRKPTRKPPTASSSRSIMRRPRKHYGEDDTDYEMRLARSHVEEEEKGLRKRPSAAATGAGAAPATVERSLVDRHGHIDLFGHEEGVHAQTAATRAQHYVDPAPDAPASSMRLADAAGGRDALSAWYAGEKGPTRATRPSFSSSAFTSSASNKPRRPPMPAPTGSIGADPLVAMRQGAAAVRVLQQERQRELDERSQTMAALVAEQARKEERSRDRGWDRDRNRGRDRDRVRVRREPKRGEDHGRNDKRRDGDVNVDDDDDCADSLEGFALDGGNNADEGSGRQHRVYRDRRNGREAEAEDRPQSQQRAI</sequence>
<dbReference type="PANTHER" id="PTHR22093">
    <property type="entry name" value="LEUKOCYTE RECEPTOR CLUSTER LRC MEMBER 1"/>
    <property type="match status" value="1"/>
</dbReference>
<evidence type="ECO:0000313" key="3">
    <source>
        <dbReference type="EMBL" id="CAK7229366.1"/>
    </source>
</evidence>
<feature type="compositionally biased region" description="Basic and acidic residues" evidence="1">
    <location>
        <begin position="330"/>
        <end position="345"/>
    </location>
</feature>
<keyword evidence="4" id="KW-1185">Reference proteome</keyword>
<protein>
    <recommendedName>
        <fullName evidence="2">CBF1-interacting co-repressor CIR N-terminal domain-containing protein</fullName>
    </recommendedName>
</protein>
<feature type="compositionally biased region" description="Low complexity" evidence="1">
    <location>
        <begin position="226"/>
        <end position="243"/>
    </location>
</feature>
<dbReference type="PANTHER" id="PTHR22093:SF0">
    <property type="entry name" value="LEUKOCYTE RECEPTOR CLUSTER MEMBER 1"/>
    <property type="match status" value="1"/>
</dbReference>
<feature type="compositionally biased region" description="Basic and acidic residues" evidence="1">
    <location>
        <begin position="64"/>
        <end position="78"/>
    </location>
</feature>
<accession>A0ABP0CD39</accession>
<feature type="compositionally biased region" description="Basic and acidic residues" evidence="1">
    <location>
        <begin position="117"/>
        <end position="140"/>
    </location>
</feature>
<dbReference type="EMBL" id="CAWUHB010000048">
    <property type="protein sequence ID" value="CAK7229366.1"/>
    <property type="molecule type" value="Genomic_DNA"/>
</dbReference>
<dbReference type="InterPro" id="IPR039875">
    <property type="entry name" value="LENG1-like"/>
</dbReference>
<proteinExistence type="predicted"/>
<feature type="region of interest" description="Disordered" evidence="1">
    <location>
        <begin position="220"/>
        <end position="264"/>
    </location>
</feature>
<organism evidence="3 4">
    <name type="scientific">Sporothrix curviconia</name>
    <dbReference type="NCBI Taxonomy" id="1260050"/>
    <lineage>
        <taxon>Eukaryota</taxon>
        <taxon>Fungi</taxon>
        <taxon>Dikarya</taxon>
        <taxon>Ascomycota</taxon>
        <taxon>Pezizomycotina</taxon>
        <taxon>Sordariomycetes</taxon>
        <taxon>Sordariomycetidae</taxon>
        <taxon>Ophiostomatales</taxon>
        <taxon>Ophiostomataceae</taxon>
        <taxon>Sporothrix</taxon>
    </lineage>
</organism>